<evidence type="ECO:0000313" key="2">
    <source>
        <dbReference type="EMBL" id="GAU97929.1"/>
    </source>
</evidence>
<accession>A0A1D1V8B0</accession>
<name>A0A1D1V8B0_RAMVA</name>
<reference evidence="2 3" key="1">
    <citation type="journal article" date="2016" name="Nat. Commun.">
        <title>Extremotolerant tardigrade genome and improved radiotolerance of human cultured cells by tardigrade-unique protein.</title>
        <authorList>
            <person name="Hashimoto T."/>
            <person name="Horikawa D.D."/>
            <person name="Saito Y."/>
            <person name="Kuwahara H."/>
            <person name="Kozuka-Hata H."/>
            <person name="Shin-I T."/>
            <person name="Minakuchi Y."/>
            <person name="Ohishi K."/>
            <person name="Motoyama A."/>
            <person name="Aizu T."/>
            <person name="Enomoto A."/>
            <person name="Kondo K."/>
            <person name="Tanaka S."/>
            <person name="Hara Y."/>
            <person name="Koshikawa S."/>
            <person name="Sagara H."/>
            <person name="Miura T."/>
            <person name="Yokobori S."/>
            <person name="Miyagawa K."/>
            <person name="Suzuki Y."/>
            <person name="Kubo T."/>
            <person name="Oyama M."/>
            <person name="Kohara Y."/>
            <person name="Fujiyama A."/>
            <person name="Arakawa K."/>
            <person name="Katayama T."/>
            <person name="Toyoda A."/>
            <person name="Kunieda T."/>
        </authorList>
    </citation>
    <scope>NUCLEOTIDE SEQUENCE [LARGE SCALE GENOMIC DNA]</scope>
    <source>
        <strain evidence="2 3">YOKOZUNA-1</strain>
    </source>
</reference>
<organism evidence="2 3">
    <name type="scientific">Ramazzottius varieornatus</name>
    <name type="common">Water bear</name>
    <name type="synonym">Tardigrade</name>
    <dbReference type="NCBI Taxonomy" id="947166"/>
    <lineage>
        <taxon>Eukaryota</taxon>
        <taxon>Metazoa</taxon>
        <taxon>Ecdysozoa</taxon>
        <taxon>Tardigrada</taxon>
        <taxon>Eutardigrada</taxon>
        <taxon>Parachela</taxon>
        <taxon>Hypsibioidea</taxon>
        <taxon>Ramazzottiidae</taxon>
        <taxon>Ramazzottius</taxon>
    </lineage>
</organism>
<comment type="caution">
    <text evidence="2">The sequence shown here is derived from an EMBL/GenBank/DDBJ whole genome shotgun (WGS) entry which is preliminary data.</text>
</comment>
<dbReference type="EMBL" id="BDGG01000004">
    <property type="protein sequence ID" value="GAU97929.1"/>
    <property type="molecule type" value="Genomic_DNA"/>
</dbReference>
<feature type="region of interest" description="Disordered" evidence="1">
    <location>
        <begin position="1"/>
        <end position="42"/>
    </location>
</feature>
<sequence length="42" mass="4531">MADGETAGNNEVIPEKAEGREAWMSSDQEGQATSDPRISYMA</sequence>
<dbReference type="AlphaFoldDB" id="A0A1D1V8B0"/>
<proteinExistence type="predicted"/>
<protein>
    <submittedName>
        <fullName evidence="2">Uncharacterized protein</fullName>
    </submittedName>
</protein>
<evidence type="ECO:0000256" key="1">
    <source>
        <dbReference type="SAM" id="MobiDB-lite"/>
    </source>
</evidence>
<gene>
    <name evidence="2" type="primary">RvY_09147-1</name>
    <name evidence="2" type="synonym">RvY_09147.1</name>
    <name evidence="2" type="ORF">RvY_09147</name>
</gene>
<dbReference type="Proteomes" id="UP000186922">
    <property type="component" value="Unassembled WGS sequence"/>
</dbReference>
<evidence type="ECO:0000313" key="3">
    <source>
        <dbReference type="Proteomes" id="UP000186922"/>
    </source>
</evidence>
<keyword evidence="3" id="KW-1185">Reference proteome</keyword>
<feature type="compositionally biased region" description="Polar residues" evidence="1">
    <location>
        <begin position="25"/>
        <end position="36"/>
    </location>
</feature>